<protein>
    <submittedName>
        <fullName evidence="2">Uncharacterized protein</fullName>
    </submittedName>
</protein>
<gene>
    <name evidence="2" type="ORF">JG688_00013746</name>
</gene>
<comment type="caution">
    <text evidence="2">The sequence shown here is derived from an EMBL/GenBank/DDBJ whole genome shotgun (WGS) entry which is preliminary data.</text>
</comment>
<feature type="compositionally biased region" description="Polar residues" evidence="1">
    <location>
        <begin position="78"/>
        <end position="92"/>
    </location>
</feature>
<evidence type="ECO:0000313" key="3">
    <source>
        <dbReference type="Proteomes" id="UP000709295"/>
    </source>
</evidence>
<reference evidence="2" key="1">
    <citation type="submission" date="2021-01" db="EMBL/GenBank/DDBJ databases">
        <title>Phytophthora aleatoria, a newly-described species from Pinus radiata is distinct from Phytophthora cactorum isolates based on comparative genomics.</title>
        <authorList>
            <person name="Mcdougal R."/>
            <person name="Panda P."/>
            <person name="Williams N."/>
            <person name="Studholme D.J."/>
        </authorList>
    </citation>
    <scope>NUCLEOTIDE SEQUENCE</scope>
    <source>
        <strain evidence="2">NZFS 4037</strain>
    </source>
</reference>
<accession>A0A8J5IH23</accession>
<name>A0A8J5IH23_9STRA</name>
<evidence type="ECO:0000256" key="1">
    <source>
        <dbReference type="SAM" id="MobiDB-lite"/>
    </source>
</evidence>
<dbReference type="AlphaFoldDB" id="A0A8J5IH23"/>
<dbReference type="Proteomes" id="UP000709295">
    <property type="component" value="Unassembled WGS sequence"/>
</dbReference>
<organism evidence="2 3">
    <name type="scientific">Phytophthora aleatoria</name>
    <dbReference type="NCBI Taxonomy" id="2496075"/>
    <lineage>
        <taxon>Eukaryota</taxon>
        <taxon>Sar</taxon>
        <taxon>Stramenopiles</taxon>
        <taxon>Oomycota</taxon>
        <taxon>Peronosporomycetes</taxon>
        <taxon>Peronosporales</taxon>
        <taxon>Peronosporaceae</taxon>
        <taxon>Phytophthora</taxon>
    </lineage>
</organism>
<keyword evidence="3" id="KW-1185">Reference proteome</keyword>
<proteinExistence type="predicted"/>
<dbReference type="EMBL" id="JAENGY010001204">
    <property type="protein sequence ID" value="KAG6951402.1"/>
    <property type="molecule type" value="Genomic_DNA"/>
</dbReference>
<feature type="non-terminal residue" evidence="2">
    <location>
        <position position="1"/>
    </location>
</feature>
<feature type="compositionally biased region" description="Low complexity" evidence="1">
    <location>
        <begin position="121"/>
        <end position="130"/>
    </location>
</feature>
<feature type="compositionally biased region" description="Basic and acidic residues" evidence="1">
    <location>
        <begin position="94"/>
        <end position="105"/>
    </location>
</feature>
<evidence type="ECO:0000313" key="2">
    <source>
        <dbReference type="EMBL" id="KAG6951402.1"/>
    </source>
</evidence>
<feature type="region of interest" description="Disordered" evidence="1">
    <location>
        <begin position="78"/>
        <end position="141"/>
    </location>
</feature>
<sequence length="258" mass="28816">LVARVASLVEFERHLKQEELPPIGARVANTKFWAKMRDILFVNRTAVGVEQLDDLATAVIRDDSDAAQAFNGLITRLPPTSLQQTGRASSSHPAFEEMMRDEGLKGRLTPSQLTRKRKTNSPSRPSVSTPRSPPKSMGLLEPKTSVVARQAASTVTLQLPDILNFKTLGYFGTLDQLKETGHRNWLWWVGQPGRNNLDKKYKGPTISDLRVTLHSDKEDYLKKIQSASKPFKLDLGSFQDLPSILAFMDALDPELTNH</sequence>